<dbReference type="InterPro" id="IPR046346">
    <property type="entry name" value="Aminoacid_DH-like_N_sf"/>
</dbReference>
<dbReference type="GO" id="GO:0009423">
    <property type="term" value="P:chorismate biosynthetic process"/>
    <property type="evidence" value="ECO:0007669"/>
    <property type="project" value="UniProtKB-UniRule"/>
</dbReference>
<evidence type="ECO:0000256" key="6">
    <source>
        <dbReference type="ARBA" id="ARBA00023141"/>
    </source>
</evidence>
<dbReference type="InterPro" id="IPR013708">
    <property type="entry name" value="Shikimate_DH-bd_N"/>
</dbReference>
<feature type="binding site" evidence="8">
    <location>
        <begin position="47"/>
        <end position="49"/>
    </location>
    <ligand>
        <name>shikimate</name>
        <dbReference type="ChEBI" id="CHEBI:36208"/>
    </ligand>
</feature>
<dbReference type="Pfam" id="PF01488">
    <property type="entry name" value="Shikimate_DH"/>
    <property type="match status" value="1"/>
</dbReference>
<keyword evidence="3 8" id="KW-0028">Amino-acid biosynthesis</keyword>
<dbReference type="PANTHER" id="PTHR21089:SF1">
    <property type="entry name" value="BIFUNCTIONAL 3-DEHYDROQUINATE DEHYDRATASE_SHIKIMATE DEHYDROGENASE, CHLOROPLASTIC"/>
    <property type="match status" value="1"/>
</dbReference>
<dbReference type="Gene3D" id="3.40.50.720">
    <property type="entry name" value="NAD(P)-binding Rossmann-like Domain"/>
    <property type="match status" value="1"/>
</dbReference>
<dbReference type="GO" id="GO:0005829">
    <property type="term" value="C:cytosol"/>
    <property type="evidence" value="ECO:0007669"/>
    <property type="project" value="TreeGrafter"/>
</dbReference>
<dbReference type="OrthoDB" id="9776868at2"/>
<proteinExistence type="inferred from homology"/>
<evidence type="ECO:0000259" key="10">
    <source>
        <dbReference type="Pfam" id="PF01488"/>
    </source>
</evidence>
<dbReference type="CDD" id="cd01065">
    <property type="entry name" value="NAD_bind_Shikimate_DH"/>
    <property type="match status" value="1"/>
</dbReference>
<evidence type="ECO:0000256" key="2">
    <source>
        <dbReference type="ARBA" id="ARBA00012962"/>
    </source>
</evidence>
<dbReference type="GO" id="GO:0004764">
    <property type="term" value="F:shikimate 3-dehydrogenase (NADP+) activity"/>
    <property type="evidence" value="ECO:0007669"/>
    <property type="project" value="UniProtKB-UniRule"/>
</dbReference>
<dbReference type="InterPro" id="IPR011342">
    <property type="entry name" value="Shikimate_DH"/>
</dbReference>
<dbReference type="EMBL" id="FSRU01000003">
    <property type="protein sequence ID" value="SIO68588.1"/>
    <property type="molecule type" value="Genomic_DNA"/>
</dbReference>
<feature type="binding site" evidence="8">
    <location>
        <position position="252"/>
    </location>
    <ligand>
        <name>NADP(+)</name>
        <dbReference type="ChEBI" id="CHEBI:58349"/>
    </ligand>
</feature>
<dbReference type="SUPFAM" id="SSF53223">
    <property type="entry name" value="Aminoacid dehydrogenase-like, N-terminal domain"/>
    <property type="match status" value="1"/>
</dbReference>
<dbReference type="Proteomes" id="UP000185151">
    <property type="component" value="Unassembled WGS sequence"/>
</dbReference>
<dbReference type="GO" id="GO:0050661">
    <property type="term" value="F:NADP binding"/>
    <property type="evidence" value="ECO:0007669"/>
    <property type="project" value="InterPro"/>
</dbReference>
<keyword evidence="4 8" id="KW-0521">NADP</keyword>
<feature type="domain" description="Shikimate dehydrogenase substrate binding N-terminal" evidence="11">
    <location>
        <begin position="39"/>
        <end position="121"/>
    </location>
</feature>
<dbReference type="AlphaFoldDB" id="A0A1N6LIH2"/>
<feature type="domain" description="SDH C-terminal" evidence="12">
    <location>
        <begin position="275"/>
        <end position="299"/>
    </location>
</feature>
<feature type="domain" description="Quinate/shikimate 5-dehydrogenase/glutamyl-tRNA reductase" evidence="10">
    <location>
        <begin position="149"/>
        <end position="228"/>
    </location>
</feature>
<dbReference type="Gene3D" id="3.40.50.10860">
    <property type="entry name" value="Leucine Dehydrogenase, chain A, domain 1"/>
    <property type="match status" value="1"/>
</dbReference>
<dbReference type="Pfam" id="PF08501">
    <property type="entry name" value="Shikimate_dh_N"/>
    <property type="match status" value="1"/>
</dbReference>
<dbReference type="EC" id="1.1.1.25" evidence="2 8"/>
<evidence type="ECO:0000256" key="4">
    <source>
        <dbReference type="ARBA" id="ARBA00022857"/>
    </source>
</evidence>
<feature type="binding site" evidence="8">
    <location>
        <begin position="159"/>
        <end position="163"/>
    </location>
    <ligand>
        <name>NADP(+)</name>
        <dbReference type="ChEBI" id="CHEBI:58349"/>
    </ligand>
</feature>
<evidence type="ECO:0000256" key="5">
    <source>
        <dbReference type="ARBA" id="ARBA00023002"/>
    </source>
</evidence>
<dbReference type="InterPro" id="IPR036291">
    <property type="entry name" value="NAD(P)-bd_dom_sf"/>
</dbReference>
<keyword evidence="6 8" id="KW-0057">Aromatic amino acid biosynthesis</keyword>
<dbReference type="GO" id="GO:0019632">
    <property type="term" value="P:shikimate metabolic process"/>
    <property type="evidence" value="ECO:0007669"/>
    <property type="project" value="InterPro"/>
</dbReference>
<feature type="binding site" evidence="8">
    <location>
        <position position="119"/>
    </location>
    <ligand>
        <name>shikimate</name>
        <dbReference type="ChEBI" id="CHEBI:36208"/>
    </ligand>
</feature>
<gene>
    <name evidence="8" type="primary">aroE</name>
    <name evidence="13" type="ORF">SAMN05444165_7579</name>
</gene>
<feature type="binding site" evidence="8">
    <location>
        <position position="282"/>
    </location>
    <ligand>
        <name>shikimate</name>
        <dbReference type="ChEBI" id="CHEBI:36208"/>
    </ligand>
</feature>
<dbReference type="Pfam" id="PF18317">
    <property type="entry name" value="SDH_C"/>
    <property type="match status" value="1"/>
</dbReference>
<comment type="pathway">
    <text evidence="1 8">Metabolic intermediate biosynthesis; chorismate biosynthesis; chorismate from D-erythrose 4-phosphate and phosphoenolpyruvate: step 4/7.</text>
</comment>
<dbReference type="InterPro" id="IPR006151">
    <property type="entry name" value="Shikm_DH/Glu-tRNA_Rdtase"/>
</dbReference>
<feature type="active site" description="Proton acceptor" evidence="8">
    <location>
        <position position="98"/>
    </location>
</feature>
<name>A0A1N6LIH2_9BURK</name>
<protein>
    <recommendedName>
        <fullName evidence="2 8">Shikimate dehydrogenase (NADP(+))</fullName>
        <shortName evidence="8">SDH</shortName>
        <ecNumber evidence="2 8">1.1.1.25</ecNumber>
    </recommendedName>
</protein>
<dbReference type="GO" id="GO:0008652">
    <property type="term" value="P:amino acid biosynthetic process"/>
    <property type="evidence" value="ECO:0007669"/>
    <property type="project" value="UniProtKB-KW"/>
</dbReference>
<dbReference type="FunFam" id="3.40.50.10860:FF:000006">
    <property type="entry name" value="Shikimate dehydrogenase (NADP(+))"/>
    <property type="match status" value="1"/>
</dbReference>
<comment type="subunit">
    <text evidence="8">Homodimer.</text>
</comment>
<comment type="catalytic activity">
    <reaction evidence="7 8">
        <text>shikimate + NADP(+) = 3-dehydroshikimate + NADPH + H(+)</text>
        <dbReference type="Rhea" id="RHEA:17737"/>
        <dbReference type="ChEBI" id="CHEBI:15378"/>
        <dbReference type="ChEBI" id="CHEBI:16630"/>
        <dbReference type="ChEBI" id="CHEBI:36208"/>
        <dbReference type="ChEBI" id="CHEBI:57783"/>
        <dbReference type="ChEBI" id="CHEBI:58349"/>
        <dbReference type="EC" id="1.1.1.25"/>
    </reaction>
</comment>
<evidence type="ECO:0000256" key="9">
    <source>
        <dbReference type="SAM" id="MobiDB-lite"/>
    </source>
</evidence>
<dbReference type="RefSeq" id="WP_083640847.1">
    <property type="nucleotide sequence ID" value="NZ_FSRU01000003.1"/>
</dbReference>
<comment type="caution">
    <text evidence="8">Lacks conserved residue(s) required for the propagation of feature annotation.</text>
</comment>
<dbReference type="GO" id="GO:0009073">
    <property type="term" value="P:aromatic amino acid family biosynthetic process"/>
    <property type="evidence" value="ECO:0007669"/>
    <property type="project" value="UniProtKB-KW"/>
</dbReference>
<sequence length="314" mass="32402">MSQTNRSTVESAAQSAVQAGTPATGEATSVAGSRDRYAVVGNPVGHSKSPFIHARFAEQTGEPIDYTHLLAPVDAFVPQVRAFIEGGGRGLNVTVPFKLEAHALATQLSPRAAAAGAVNTLRFEVGEIYGDNTDGFGLVRDIEVNLATPLEGARILLLGAGGAARGVVLPMLERAPHTLTIVNRTAAKASELVSQFGEAARSAGCRLSGGSAAAIEPGAYDVIINATAGSLDAALPECDDGAFGSGTLAYDMMYGAQPTVFMQHAQALGARAADGLGMLVEQAAESFYLWRGVRPEGAPVLAELRRMLAAPSVT</sequence>
<evidence type="ECO:0000313" key="14">
    <source>
        <dbReference type="Proteomes" id="UP000185151"/>
    </source>
</evidence>
<dbReference type="PANTHER" id="PTHR21089">
    <property type="entry name" value="SHIKIMATE DEHYDROGENASE"/>
    <property type="match status" value="1"/>
</dbReference>
<keyword evidence="5 8" id="KW-0560">Oxidoreductase</keyword>
<keyword evidence="14" id="KW-1185">Reference proteome</keyword>
<evidence type="ECO:0000313" key="13">
    <source>
        <dbReference type="EMBL" id="SIO68588.1"/>
    </source>
</evidence>
<dbReference type="NCBIfam" id="TIGR00507">
    <property type="entry name" value="aroE"/>
    <property type="match status" value="1"/>
</dbReference>
<accession>A0A1N6LIH2</accession>
<evidence type="ECO:0000259" key="12">
    <source>
        <dbReference type="Pfam" id="PF18317"/>
    </source>
</evidence>
<evidence type="ECO:0000256" key="8">
    <source>
        <dbReference type="HAMAP-Rule" id="MF_00222"/>
    </source>
</evidence>
<comment type="function">
    <text evidence="8">Involved in the biosynthesis of the chorismate, which leads to the biosynthesis of aromatic amino acids. Catalyzes the reversible NADPH linked reduction of 3-dehydroshikimate (DHSA) to yield shikimate (SA).</text>
</comment>
<evidence type="ECO:0000256" key="7">
    <source>
        <dbReference type="ARBA" id="ARBA00049442"/>
    </source>
</evidence>
<dbReference type="InterPro" id="IPR041121">
    <property type="entry name" value="SDH_C"/>
</dbReference>
<comment type="similarity">
    <text evidence="8">Belongs to the shikimate dehydrogenase family.</text>
</comment>
<dbReference type="UniPathway" id="UPA00053">
    <property type="reaction ID" value="UER00087"/>
</dbReference>
<dbReference type="InterPro" id="IPR022893">
    <property type="entry name" value="Shikimate_DH_fam"/>
</dbReference>
<evidence type="ECO:0000256" key="1">
    <source>
        <dbReference type="ARBA" id="ARBA00004871"/>
    </source>
</evidence>
<feature type="binding site" evidence="8">
    <location>
        <position position="134"/>
    </location>
    <ligand>
        <name>shikimate</name>
        <dbReference type="ChEBI" id="CHEBI:36208"/>
    </ligand>
</feature>
<dbReference type="HAMAP" id="MF_00222">
    <property type="entry name" value="Shikimate_DH_AroE"/>
    <property type="match status" value="1"/>
</dbReference>
<dbReference type="NCBIfam" id="NF001310">
    <property type="entry name" value="PRK00258.1-2"/>
    <property type="match status" value="1"/>
</dbReference>
<feature type="region of interest" description="Disordered" evidence="9">
    <location>
        <begin position="1"/>
        <end position="30"/>
    </location>
</feature>
<reference evidence="13 14" key="1">
    <citation type="submission" date="2016-11" db="EMBL/GenBank/DDBJ databases">
        <authorList>
            <person name="Jaros S."/>
            <person name="Januszkiewicz K."/>
            <person name="Wedrychowicz H."/>
        </authorList>
    </citation>
    <scope>NUCLEOTIDE SEQUENCE [LARGE SCALE GENOMIC DNA]</scope>
    <source>
        <strain evidence="13 14">GAS95</strain>
    </source>
</reference>
<organism evidence="13 14">
    <name type="scientific">Paraburkholderia phenazinium</name>
    <dbReference type="NCBI Taxonomy" id="60549"/>
    <lineage>
        <taxon>Bacteria</taxon>
        <taxon>Pseudomonadati</taxon>
        <taxon>Pseudomonadota</taxon>
        <taxon>Betaproteobacteria</taxon>
        <taxon>Burkholderiales</taxon>
        <taxon>Burkholderiaceae</taxon>
        <taxon>Paraburkholderia</taxon>
    </lineage>
</organism>
<feature type="binding site" evidence="8">
    <location>
        <position position="254"/>
    </location>
    <ligand>
        <name>shikimate</name>
        <dbReference type="ChEBI" id="CHEBI:36208"/>
    </ligand>
</feature>
<feature type="binding site" evidence="8">
    <location>
        <begin position="183"/>
        <end position="188"/>
    </location>
    <ligand>
        <name>NADP(+)</name>
        <dbReference type="ChEBI" id="CHEBI:58349"/>
    </ligand>
</feature>
<feature type="binding site" evidence="8">
    <location>
        <position position="94"/>
    </location>
    <ligand>
        <name>shikimate</name>
        <dbReference type="ChEBI" id="CHEBI:36208"/>
    </ligand>
</feature>
<dbReference type="SUPFAM" id="SSF51735">
    <property type="entry name" value="NAD(P)-binding Rossmann-fold domains"/>
    <property type="match status" value="1"/>
</dbReference>
<feature type="binding site" evidence="8">
    <location>
        <position position="275"/>
    </location>
    <ligand>
        <name>NADP(+)</name>
        <dbReference type="ChEBI" id="CHEBI:58349"/>
    </ligand>
</feature>
<feature type="compositionally biased region" description="Polar residues" evidence="9">
    <location>
        <begin position="1"/>
        <end position="18"/>
    </location>
</feature>
<evidence type="ECO:0000256" key="3">
    <source>
        <dbReference type="ARBA" id="ARBA00022605"/>
    </source>
</evidence>
<evidence type="ECO:0000259" key="11">
    <source>
        <dbReference type="Pfam" id="PF08501"/>
    </source>
</evidence>